<name>A0A2M4B3M7_9DIPT</name>
<reference evidence="2" key="1">
    <citation type="submission" date="2018-01" db="EMBL/GenBank/DDBJ databases">
        <title>An insight into the sialome of Amazonian anophelines.</title>
        <authorList>
            <person name="Ribeiro J.M."/>
            <person name="Scarpassa V."/>
            <person name="Calvo E."/>
        </authorList>
    </citation>
    <scope>NUCLEOTIDE SEQUENCE</scope>
    <source>
        <tissue evidence="2">Salivary glands</tissue>
    </source>
</reference>
<accession>A0A2M4B3M7</accession>
<evidence type="ECO:0000313" key="2">
    <source>
        <dbReference type="EMBL" id="MBW47637.1"/>
    </source>
</evidence>
<dbReference type="AlphaFoldDB" id="A0A2M4B3M7"/>
<feature type="signal peptide" evidence="1">
    <location>
        <begin position="1"/>
        <end position="21"/>
    </location>
</feature>
<dbReference type="EMBL" id="GGFK01014316">
    <property type="protein sequence ID" value="MBW47637.1"/>
    <property type="molecule type" value="Transcribed_RNA"/>
</dbReference>
<evidence type="ECO:0000256" key="1">
    <source>
        <dbReference type="SAM" id="SignalP"/>
    </source>
</evidence>
<organism evidence="2">
    <name type="scientific">Anopheles triannulatus</name>
    <dbReference type="NCBI Taxonomy" id="58253"/>
    <lineage>
        <taxon>Eukaryota</taxon>
        <taxon>Metazoa</taxon>
        <taxon>Ecdysozoa</taxon>
        <taxon>Arthropoda</taxon>
        <taxon>Hexapoda</taxon>
        <taxon>Insecta</taxon>
        <taxon>Pterygota</taxon>
        <taxon>Neoptera</taxon>
        <taxon>Endopterygota</taxon>
        <taxon>Diptera</taxon>
        <taxon>Nematocera</taxon>
        <taxon>Culicoidea</taxon>
        <taxon>Culicidae</taxon>
        <taxon>Anophelinae</taxon>
        <taxon>Anopheles</taxon>
    </lineage>
</organism>
<proteinExistence type="predicted"/>
<keyword evidence="1" id="KW-0732">Signal</keyword>
<sequence>MDIRSMFILFTSSGILPTACAASVWKKTFLLLHNAPISATGCFTPISLLTVITDTRDVSGVIAFSSSSMLINPLGCTGRYVTRKPSPSSARHESSTHLCSVCVVMTCFFLAP</sequence>
<feature type="chain" id="PRO_5014869610" evidence="1">
    <location>
        <begin position="22"/>
        <end position="112"/>
    </location>
</feature>
<protein>
    <submittedName>
        <fullName evidence="2">Putative secreted protein</fullName>
    </submittedName>
</protein>